<feature type="compositionally biased region" description="Low complexity" evidence="1">
    <location>
        <begin position="122"/>
        <end position="142"/>
    </location>
</feature>
<feature type="compositionally biased region" description="Gly residues" evidence="1">
    <location>
        <begin position="480"/>
        <end position="494"/>
    </location>
</feature>
<dbReference type="EMBL" id="JAGTXO010000052">
    <property type="protein sequence ID" value="KAG8458390.1"/>
    <property type="molecule type" value="Genomic_DNA"/>
</dbReference>
<organism evidence="2 3">
    <name type="scientific">Diacronema lutheri</name>
    <name type="common">Unicellular marine alga</name>
    <name type="synonym">Monochrysis lutheri</name>
    <dbReference type="NCBI Taxonomy" id="2081491"/>
    <lineage>
        <taxon>Eukaryota</taxon>
        <taxon>Haptista</taxon>
        <taxon>Haptophyta</taxon>
        <taxon>Pavlovophyceae</taxon>
        <taxon>Pavlovales</taxon>
        <taxon>Pavlovaceae</taxon>
        <taxon>Diacronema</taxon>
    </lineage>
</organism>
<dbReference type="AlphaFoldDB" id="A0A8J6C5S1"/>
<reference evidence="2" key="1">
    <citation type="submission" date="2021-05" db="EMBL/GenBank/DDBJ databases">
        <title>The genome of the haptophyte Pavlova lutheri (Diacronema luteri, Pavlovales) - a model for lipid biosynthesis in eukaryotic algae.</title>
        <authorList>
            <person name="Hulatt C.J."/>
            <person name="Posewitz M.C."/>
        </authorList>
    </citation>
    <scope>NUCLEOTIDE SEQUENCE</scope>
    <source>
        <strain evidence="2">NIVA-4/92</strain>
    </source>
</reference>
<dbReference type="Proteomes" id="UP000751190">
    <property type="component" value="Unassembled WGS sequence"/>
</dbReference>
<protein>
    <submittedName>
        <fullName evidence="2">Uncharacterized protein</fullName>
    </submittedName>
</protein>
<feature type="region of interest" description="Disordered" evidence="1">
    <location>
        <begin position="1"/>
        <end position="157"/>
    </location>
</feature>
<feature type="compositionally biased region" description="Gly residues" evidence="1">
    <location>
        <begin position="143"/>
        <end position="152"/>
    </location>
</feature>
<evidence type="ECO:0000313" key="3">
    <source>
        <dbReference type="Proteomes" id="UP000751190"/>
    </source>
</evidence>
<accession>A0A8J6C5S1</accession>
<evidence type="ECO:0000313" key="2">
    <source>
        <dbReference type="EMBL" id="KAG8458390.1"/>
    </source>
</evidence>
<proteinExistence type="predicted"/>
<feature type="compositionally biased region" description="Gly residues" evidence="1">
    <location>
        <begin position="1"/>
        <end position="14"/>
    </location>
</feature>
<feature type="compositionally biased region" description="Basic and acidic residues" evidence="1">
    <location>
        <begin position="56"/>
        <end position="74"/>
    </location>
</feature>
<comment type="caution">
    <text evidence="2">The sequence shown here is derived from an EMBL/GenBank/DDBJ whole genome shotgun (WGS) entry which is preliminary data.</text>
</comment>
<feature type="compositionally biased region" description="Basic and acidic residues" evidence="1">
    <location>
        <begin position="32"/>
        <end position="42"/>
    </location>
</feature>
<sequence>MESGGLGEPPGSGGAMPDARTYAKQRSGSSDDVDRMRGDGFDARPAPRGPALNGCARDEVEGGARAHAGEEHVSMHGARGEIAGKLSFDVDPHPPAYAYARVGPPSARPDPTSGAATPGVEPSMPARSSDSAADAPAAELGLCGRGGQGGGVTLRRGRDGALGAGGAGSGHETAAGAADAYDGDGRCSSFAPVAGRHSSGGYDGYVGGYAAAHGSGRLRSNSDSDGGDPRRAPSDGACGGSVCRLSCCLCAPCVLLALLAILAPPDGADVWLSFGLCPAPTSAGAALDTPTALAAPQAEQEYAQVALSSHWLSLPLDEEEACPAAAASAPSSLRVERDHFPTFGSVWPFASSSTFFVRLARDSFSQGSVAFRILGSGGRTLLPAKRYPLLYLTETAVVCNASTARLCTQAVEGELDGAATDPIYAADSFDAASRRRRRLAAARAGARDGERRGVGSRAHMGVADGAGEPSAQPAGRRLLKGGGFSPGGGGGGGSSSSRSFGAGGAHSRGTGSSGGGWFHRAQPSGAAYAAASAARARALGPGFPYHASPAGFTRPHAYTAGTTFMLLHHGNRYGYAHGYSSACATAGCAIPVDSNLAQDELLDATFDVRARDFPLTFELLSADLSLGGAGSAAAAAAAGTPLLLFGFAPL</sequence>
<feature type="compositionally biased region" description="Gly residues" evidence="1">
    <location>
        <begin position="501"/>
        <end position="517"/>
    </location>
</feature>
<name>A0A8J6C5S1_DIALT</name>
<feature type="region of interest" description="Disordered" evidence="1">
    <location>
        <begin position="442"/>
        <end position="518"/>
    </location>
</feature>
<evidence type="ECO:0000256" key="1">
    <source>
        <dbReference type="SAM" id="MobiDB-lite"/>
    </source>
</evidence>
<keyword evidence="3" id="KW-1185">Reference proteome</keyword>
<gene>
    <name evidence="2" type="ORF">KFE25_004531</name>
</gene>